<dbReference type="InterPro" id="IPR023346">
    <property type="entry name" value="Lysozyme-like_dom_sf"/>
</dbReference>
<organism evidence="1">
    <name type="scientific">hydrothermal vent metagenome</name>
    <dbReference type="NCBI Taxonomy" id="652676"/>
    <lineage>
        <taxon>unclassified sequences</taxon>
        <taxon>metagenomes</taxon>
        <taxon>ecological metagenomes</taxon>
    </lineage>
</organism>
<evidence type="ECO:0008006" key="2">
    <source>
        <dbReference type="Google" id="ProtNLM"/>
    </source>
</evidence>
<reference evidence="1" key="1">
    <citation type="submission" date="2018-06" db="EMBL/GenBank/DDBJ databases">
        <authorList>
            <person name="Zhirakovskaya E."/>
        </authorList>
    </citation>
    <scope>NUCLEOTIDE SEQUENCE</scope>
</reference>
<sequence>MKFIIPIGFILSFSAYASVPSAYSDIAEEYGIPDVLFYSIALTESEKPNVKLPWPWAANIDGKGVYFDTQSEMYTHLSKLVKQGQLNFDVGIMQINWRWNHHIFTSLKSATDPYTNMRGGA</sequence>
<proteinExistence type="predicted"/>
<accession>A0A3B0X993</accession>
<name>A0A3B0X993_9ZZZZ</name>
<dbReference type="AlphaFoldDB" id="A0A3B0X993"/>
<gene>
    <name evidence="1" type="ORF">MNBD_GAMMA08-309</name>
</gene>
<dbReference type="SUPFAM" id="SSF53955">
    <property type="entry name" value="Lysozyme-like"/>
    <property type="match status" value="1"/>
</dbReference>
<protein>
    <recommendedName>
        <fullName evidence="2">Transglycosylase SLT domain-containing protein</fullName>
    </recommendedName>
</protein>
<evidence type="ECO:0000313" key="1">
    <source>
        <dbReference type="EMBL" id="VAW60963.1"/>
    </source>
</evidence>
<dbReference type="EMBL" id="UOFH01000169">
    <property type="protein sequence ID" value="VAW60963.1"/>
    <property type="molecule type" value="Genomic_DNA"/>
</dbReference>
<feature type="non-terminal residue" evidence="1">
    <location>
        <position position="121"/>
    </location>
</feature>